<organism evidence="1 2">
    <name type="scientific">Paxillus involutus ATCC 200175</name>
    <dbReference type="NCBI Taxonomy" id="664439"/>
    <lineage>
        <taxon>Eukaryota</taxon>
        <taxon>Fungi</taxon>
        <taxon>Dikarya</taxon>
        <taxon>Basidiomycota</taxon>
        <taxon>Agaricomycotina</taxon>
        <taxon>Agaricomycetes</taxon>
        <taxon>Agaricomycetidae</taxon>
        <taxon>Boletales</taxon>
        <taxon>Paxilineae</taxon>
        <taxon>Paxillaceae</taxon>
        <taxon>Paxillus</taxon>
    </lineage>
</organism>
<protein>
    <submittedName>
        <fullName evidence="1">Uncharacterized protein</fullName>
    </submittedName>
</protein>
<accession>A0A0C9SUT7</accession>
<dbReference type="AlphaFoldDB" id="A0A0C9SUT7"/>
<dbReference type="EMBL" id="KN820419">
    <property type="protein sequence ID" value="KIJ06255.1"/>
    <property type="molecule type" value="Genomic_DNA"/>
</dbReference>
<proteinExistence type="predicted"/>
<reference evidence="2" key="2">
    <citation type="submission" date="2015-01" db="EMBL/GenBank/DDBJ databases">
        <title>Evolutionary Origins and Diversification of the Mycorrhizal Mutualists.</title>
        <authorList>
            <consortium name="DOE Joint Genome Institute"/>
            <consortium name="Mycorrhizal Genomics Consortium"/>
            <person name="Kohler A."/>
            <person name="Kuo A."/>
            <person name="Nagy L.G."/>
            <person name="Floudas D."/>
            <person name="Copeland A."/>
            <person name="Barry K.W."/>
            <person name="Cichocki N."/>
            <person name="Veneault-Fourrey C."/>
            <person name="LaButti K."/>
            <person name="Lindquist E.A."/>
            <person name="Lipzen A."/>
            <person name="Lundell T."/>
            <person name="Morin E."/>
            <person name="Murat C."/>
            <person name="Riley R."/>
            <person name="Ohm R."/>
            <person name="Sun H."/>
            <person name="Tunlid A."/>
            <person name="Henrissat B."/>
            <person name="Grigoriev I.V."/>
            <person name="Hibbett D.S."/>
            <person name="Martin F."/>
        </authorList>
    </citation>
    <scope>NUCLEOTIDE SEQUENCE [LARGE SCALE GENOMIC DNA]</scope>
    <source>
        <strain evidence="2">ATCC 200175</strain>
    </source>
</reference>
<evidence type="ECO:0000313" key="1">
    <source>
        <dbReference type="EMBL" id="KIJ06255.1"/>
    </source>
</evidence>
<name>A0A0C9SUT7_PAXIN</name>
<reference evidence="1 2" key="1">
    <citation type="submission" date="2014-06" db="EMBL/GenBank/DDBJ databases">
        <authorList>
            <consortium name="DOE Joint Genome Institute"/>
            <person name="Kuo A."/>
            <person name="Kohler A."/>
            <person name="Nagy L.G."/>
            <person name="Floudas D."/>
            <person name="Copeland A."/>
            <person name="Barry K.W."/>
            <person name="Cichocki N."/>
            <person name="Veneault-Fourrey C."/>
            <person name="LaButti K."/>
            <person name="Lindquist E.A."/>
            <person name="Lipzen A."/>
            <person name="Lundell T."/>
            <person name="Morin E."/>
            <person name="Murat C."/>
            <person name="Sun H."/>
            <person name="Tunlid A."/>
            <person name="Henrissat B."/>
            <person name="Grigoriev I.V."/>
            <person name="Hibbett D.S."/>
            <person name="Martin F."/>
            <person name="Nordberg H.P."/>
            <person name="Cantor M.N."/>
            <person name="Hua S.X."/>
        </authorList>
    </citation>
    <scope>NUCLEOTIDE SEQUENCE [LARGE SCALE GENOMIC DNA]</scope>
    <source>
        <strain evidence="1 2">ATCC 200175</strain>
    </source>
</reference>
<gene>
    <name evidence="1" type="ORF">PAXINDRAFT_20543</name>
</gene>
<sequence>MLVRVVHDASVGSNSDYSKRPGRALCAPSSTVLHGSGHLGFSIQNATNTFAASRKTIIQDRSNLTSLKDEASNNAQTLDPVAGVIDDAIQDELTGALVQSHLFKVDDHGTAGLLTRSVLEKFPSICRLGSHTLPAREI</sequence>
<dbReference type="Proteomes" id="UP000053647">
    <property type="component" value="Unassembled WGS sequence"/>
</dbReference>
<dbReference type="HOGENOM" id="CLU_1855898_0_0_1"/>
<evidence type="ECO:0000313" key="2">
    <source>
        <dbReference type="Proteomes" id="UP000053647"/>
    </source>
</evidence>
<keyword evidence="2" id="KW-1185">Reference proteome</keyword>